<comment type="caution">
    <text evidence="2">The sequence shown here is derived from an EMBL/GenBank/DDBJ whole genome shotgun (WGS) entry which is preliminary data.</text>
</comment>
<accession>A0A6B0GDY5</accession>
<feature type="region of interest" description="Disordered" evidence="1">
    <location>
        <begin position="1"/>
        <end position="25"/>
    </location>
</feature>
<dbReference type="RefSeq" id="WP_158202880.1">
    <property type="nucleotide sequence ID" value="NZ_WSZK01000004.1"/>
</dbReference>
<sequence length="178" mass="20096">MSTTAPTNGHETTNGSAEGSQSVSPADVKKLVSGMNIGGSDASYLVEVIDHDIELKYLKKMRPEFERAHILANRDSARLWEAEFLVRFRTNIFFMEHPPEGSKMQGSFRELVYGDRHEPLSPQQVRDVLSIESVLLARLTQSEGMEQQSVIKEMRQDKRIESTAHQPSDGSFVSRLFK</sequence>
<gene>
    <name evidence="2" type="ORF">GQS65_01350</name>
</gene>
<feature type="region of interest" description="Disordered" evidence="1">
    <location>
        <begin position="159"/>
        <end position="178"/>
    </location>
</feature>
<feature type="compositionally biased region" description="Polar residues" evidence="1">
    <location>
        <begin position="1"/>
        <end position="24"/>
    </location>
</feature>
<evidence type="ECO:0000313" key="3">
    <source>
        <dbReference type="Proteomes" id="UP000451471"/>
    </source>
</evidence>
<evidence type="ECO:0000256" key="1">
    <source>
        <dbReference type="SAM" id="MobiDB-lite"/>
    </source>
</evidence>
<evidence type="ECO:0000313" key="2">
    <source>
        <dbReference type="EMBL" id="MWG33146.1"/>
    </source>
</evidence>
<dbReference type="OrthoDB" id="382113at2157"/>
<reference evidence="2 3" key="1">
    <citation type="submission" date="2019-12" db="EMBL/GenBank/DDBJ databases">
        <title>Halocatena pleomorpha gen. nov. sp. nov., an extremely halophilic archaeon of family Halobacteriaceae isolated from saltpan soil.</title>
        <authorList>
            <person name="Pal Y."/>
            <person name="Verma A."/>
            <person name="Krishnamurthi S."/>
            <person name="Kumar P."/>
        </authorList>
    </citation>
    <scope>NUCLEOTIDE SEQUENCE [LARGE SCALE GENOMIC DNA]</scope>
    <source>
        <strain evidence="2 3">JCM 16495</strain>
    </source>
</reference>
<name>A0A6B0GDY5_9EURY</name>
<protein>
    <submittedName>
        <fullName evidence="2">Uncharacterized protein</fullName>
    </submittedName>
</protein>
<dbReference type="Proteomes" id="UP000451471">
    <property type="component" value="Unassembled WGS sequence"/>
</dbReference>
<keyword evidence="3" id="KW-1185">Reference proteome</keyword>
<organism evidence="2 3">
    <name type="scientific">Halomarina oriensis</name>
    <dbReference type="NCBI Taxonomy" id="671145"/>
    <lineage>
        <taxon>Archaea</taxon>
        <taxon>Methanobacteriati</taxon>
        <taxon>Methanobacteriota</taxon>
        <taxon>Stenosarchaea group</taxon>
        <taxon>Halobacteria</taxon>
        <taxon>Halobacteriales</taxon>
        <taxon>Natronomonadaceae</taxon>
        <taxon>Halomarina</taxon>
    </lineage>
</organism>
<dbReference type="EMBL" id="WSZK01000004">
    <property type="protein sequence ID" value="MWG33146.1"/>
    <property type="molecule type" value="Genomic_DNA"/>
</dbReference>
<dbReference type="AlphaFoldDB" id="A0A6B0GDY5"/>
<proteinExistence type="predicted"/>